<sequence>MDSSTTTVVKKQDEEDSKPDLKRDIKPVVKTLNRVPRACNACRKQKMRCEGADNPPCRRCRNTGLECLFEKPSREATLTGEAGLERIRSLESHVNEIKVTQSTILSTLSELVAQIRGGSIVRSPAYPHYQSPSLSSPPMSTPTPTISHQTISEVHQSSPITPASFPSAQINNASTRAHRGSVSYQSPGFQPGQVPTSGDTQPNALSQSFTNSQGYNQSQSSRVAQGHVLPPFSSIQAMGAPAQSNHVSSMRFQVPSTAHLQRLPPKLSGLKRPLSSSHLTSGESSDFDDEDNGELPAQGLVAPWEVLRGLADVASRRAAKDIQENGDGTESHSRTRTPSPDRHGRPSKRRKHMHNDLVVTKNIISEVEARELFAMGCSTFLPVFDANTDVFDALHERSPFAVNCICMVALRVKDGGGKPSEPYVKCLEEVQSIACATLFAPVMRPEAVQSMIVVAGWSDNGWLSGGHAVRMAIELSMHKAWPRLYRRMQNKKADLKEDKELVIATRTWLCLFLFEHQLSYGTGRPAVLKDDESIQDCRYFLQHPLAIEDDMRLVSTVELMVLREKLHDAMAPFDKPVSDEDLDILRRFDGDFKTWYQFWDDAFSQKYTDAAFYRQSLQIQHLHAELFHNATVFRGINGPEDVQKMPLTQRELALRSINIARQVLDITVNSPTYREGMRYAVHYTHAAATFAASFLLRLARLFPNDCNLDDVRAHVERLATLMSGIPGKRYALTLQVMLKRSKIRKASSSRSPQTTHETPRPLAMVTVQPPTHPINMHPHQRSSEPFSPTYVYPGHDGHPPTGGSIPTNPPLSHPNQPPRPQAMDAEQIWRGFEMTSSDQLPVWISDQSLGGQSFPQHGYDAFLLPPDYLPPAPQIW</sequence>
<feature type="compositionally biased region" description="Basic and acidic residues" evidence="7">
    <location>
        <begin position="319"/>
        <end position="344"/>
    </location>
</feature>
<dbReference type="GO" id="GO:0005634">
    <property type="term" value="C:nucleus"/>
    <property type="evidence" value="ECO:0007669"/>
    <property type="project" value="UniProtKB-SubCell"/>
</dbReference>
<evidence type="ECO:0000256" key="7">
    <source>
        <dbReference type="SAM" id="MobiDB-lite"/>
    </source>
</evidence>
<dbReference type="Proteomes" id="UP000054549">
    <property type="component" value="Unassembled WGS sequence"/>
</dbReference>
<protein>
    <recommendedName>
        <fullName evidence="8">Zn(2)-C6 fungal-type domain-containing protein</fullName>
    </recommendedName>
</protein>
<comment type="subcellular location">
    <subcellularLocation>
        <location evidence="1">Nucleus</location>
    </subcellularLocation>
</comment>
<dbReference type="Pfam" id="PF00172">
    <property type="entry name" value="Zn_clus"/>
    <property type="match status" value="1"/>
</dbReference>
<dbReference type="GO" id="GO:0006351">
    <property type="term" value="P:DNA-templated transcription"/>
    <property type="evidence" value="ECO:0007669"/>
    <property type="project" value="InterPro"/>
</dbReference>
<evidence type="ECO:0000256" key="4">
    <source>
        <dbReference type="ARBA" id="ARBA00023125"/>
    </source>
</evidence>
<dbReference type="InterPro" id="IPR051089">
    <property type="entry name" value="prtT"/>
</dbReference>
<dbReference type="PANTHER" id="PTHR31845:SF17">
    <property type="entry name" value="ZN(II)2CYS6 TRANSCRIPTION FACTOR (EUROFUNG)"/>
    <property type="match status" value="1"/>
</dbReference>
<evidence type="ECO:0000256" key="1">
    <source>
        <dbReference type="ARBA" id="ARBA00004123"/>
    </source>
</evidence>
<proteinExistence type="predicted"/>
<feature type="compositionally biased region" description="Low complexity" evidence="7">
    <location>
        <begin position="275"/>
        <end position="284"/>
    </location>
</feature>
<feature type="region of interest" description="Disordered" evidence="7">
    <location>
        <begin position="122"/>
        <end position="223"/>
    </location>
</feature>
<dbReference type="CDD" id="cd12148">
    <property type="entry name" value="fungal_TF_MHR"/>
    <property type="match status" value="1"/>
</dbReference>
<dbReference type="OrthoDB" id="4454541at2759"/>
<evidence type="ECO:0000313" key="9">
    <source>
        <dbReference type="EMBL" id="KIL71771.1"/>
    </source>
</evidence>
<accession>A0A0C2XQ53</accession>
<feature type="compositionally biased region" description="Basic and acidic residues" evidence="7">
    <location>
        <begin position="10"/>
        <end position="24"/>
    </location>
</feature>
<keyword evidence="10" id="KW-1185">Reference proteome</keyword>
<dbReference type="GO" id="GO:0000981">
    <property type="term" value="F:DNA-binding transcription factor activity, RNA polymerase II-specific"/>
    <property type="evidence" value="ECO:0007669"/>
    <property type="project" value="InterPro"/>
</dbReference>
<dbReference type="PROSITE" id="PS00463">
    <property type="entry name" value="ZN2_CY6_FUNGAL_1"/>
    <property type="match status" value="1"/>
</dbReference>
<evidence type="ECO:0000259" key="8">
    <source>
        <dbReference type="PROSITE" id="PS50048"/>
    </source>
</evidence>
<feature type="domain" description="Zn(2)-C6 fungal-type" evidence="8">
    <location>
        <begin position="38"/>
        <end position="69"/>
    </location>
</feature>
<organism evidence="9 10">
    <name type="scientific">Amanita muscaria (strain Koide BX008)</name>
    <dbReference type="NCBI Taxonomy" id="946122"/>
    <lineage>
        <taxon>Eukaryota</taxon>
        <taxon>Fungi</taxon>
        <taxon>Dikarya</taxon>
        <taxon>Basidiomycota</taxon>
        <taxon>Agaricomycotina</taxon>
        <taxon>Agaricomycetes</taxon>
        <taxon>Agaricomycetidae</taxon>
        <taxon>Agaricales</taxon>
        <taxon>Pluteineae</taxon>
        <taxon>Amanitaceae</taxon>
        <taxon>Amanita</taxon>
    </lineage>
</organism>
<keyword evidence="6" id="KW-0539">Nucleus</keyword>
<dbReference type="InterPro" id="IPR036864">
    <property type="entry name" value="Zn2-C6_fun-type_DNA-bd_sf"/>
</dbReference>
<dbReference type="CDD" id="cd00067">
    <property type="entry name" value="GAL4"/>
    <property type="match status" value="1"/>
</dbReference>
<dbReference type="SMART" id="SM00906">
    <property type="entry name" value="Fungal_trans"/>
    <property type="match status" value="1"/>
</dbReference>
<dbReference type="PANTHER" id="PTHR31845">
    <property type="entry name" value="FINGER DOMAIN PROTEIN, PUTATIVE-RELATED"/>
    <property type="match status" value="1"/>
</dbReference>
<evidence type="ECO:0000256" key="5">
    <source>
        <dbReference type="ARBA" id="ARBA00023163"/>
    </source>
</evidence>
<dbReference type="PROSITE" id="PS50048">
    <property type="entry name" value="ZN2_CY6_FUNGAL_2"/>
    <property type="match status" value="1"/>
</dbReference>
<dbReference type="EMBL" id="KN818222">
    <property type="protein sequence ID" value="KIL71771.1"/>
    <property type="molecule type" value="Genomic_DNA"/>
</dbReference>
<feature type="region of interest" description="Disordered" evidence="7">
    <location>
        <begin position="1"/>
        <end position="24"/>
    </location>
</feature>
<dbReference type="AlphaFoldDB" id="A0A0C2XQ53"/>
<keyword evidence="5" id="KW-0804">Transcription</keyword>
<dbReference type="InterPro" id="IPR007219">
    <property type="entry name" value="XnlR_reg_dom"/>
</dbReference>
<evidence type="ECO:0000313" key="10">
    <source>
        <dbReference type="Proteomes" id="UP000054549"/>
    </source>
</evidence>
<reference evidence="9 10" key="1">
    <citation type="submission" date="2014-04" db="EMBL/GenBank/DDBJ databases">
        <title>Evolutionary Origins and Diversification of the Mycorrhizal Mutualists.</title>
        <authorList>
            <consortium name="DOE Joint Genome Institute"/>
            <consortium name="Mycorrhizal Genomics Consortium"/>
            <person name="Kohler A."/>
            <person name="Kuo A."/>
            <person name="Nagy L.G."/>
            <person name="Floudas D."/>
            <person name="Copeland A."/>
            <person name="Barry K.W."/>
            <person name="Cichocki N."/>
            <person name="Veneault-Fourrey C."/>
            <person name="LaButti K."/>
            <person name="Lindquist E.A."/>
            <person name="Lipzen A."/>
            <person name="Lundell T."/>
            <person name="Morin E."/>
            <person name="Murat C."/>
            <person name="Riley R."/>
            <person name="Ohm R."/>
            <person name="Sun H."/>
            <person name="Tunlid A."/>
            <person name="Henrissat B."/>
            <person name="Grigoriev I.V."/>
            <person name="Hibbett D.S."/>
            <person name="Martin F."/>
        </authorList>
    </citation>
    <scope>NUCLEOTIDE SEQUENCE [LARGE SCALE GENOMIC DNA]</scope>
    <source>
        <strain evidence="9 10">Koide BX008</strain>
    </source>
</reference>
<feature type="compositionally biased region" description="Polar residues" evidence="7">
    <location>
        <begin position="146"/>
        <end position="175"/>
    </location>
</feature>
<dbReference type="InterPro" id="IPR001138">
    <property type="entry name" value="Zn2Cys6_DnaBD"/>
</dbReference>
<feature type="compositionally biased region" description="Low complexity" evidence="7">
    <location>
        <begin position="131"/>
        <end position="145"/>
    </location>
</feature>
<feature type="region of interest" description="Disordered" evidence="7">
    <location>
        <begin position="260"/>
        <end position="299"/>
    </location>
</feature>
<feature type="region of interest" description="Disordered" evidence="7">
    <location>
        <begin position="742"/>
        <end position="821"/>
    </location>
</feature>
<feature type="region of interest" description="Disordered" evidence="7">
    <location>
        <begin position="319"/>
        <end position="354"/>
    </location>
</feature>
<keyword evidence="2" id="KW-0479">Metal-binding</keyword>
<feature type="compositionally biased region" description="Pro residues" evidence="7">
    <location>
        <begin position="807"/>
        <end position="820"/>
    </location>
</feature>
<dbReference type="InParanoid" id="A0A0C2XQ53"/>
<dbReference type="GO" id="GO:0000976">
    <property type="term" value="F:transcription cis-regulatory region binding"/>
    <property type="evidence" value="ECO:0007669"/>
    <property type="project" value="TreeGrafter"/>
</dbReference>
<name>A0A0C2XQ53_AMAMK</name>
<keyword evidence="4" id="KW-0238">DNA-binding</keyword>
<dbReference type="SUPFAM" id="SSF57701">
    <property type="entry name" value="Zn2/Cys6 DNA-binding domain"/>
    <property type="match status" value="1"/>
</dbReference>
<evidence type="ECO:0000256" key="2">
    <source>
        <dbReference type="ARBA" id="ARBA00022723"/>
    </source>
</evidence>
<feature type="compositionally biased region" description="Polar residues" evidence="7">
    <location>
        <begin position="182"/>
        <end position="223"/>
    </location>
</feature>
<keyword evidence="3" id="KW-0805">Transcription regulation</keyword>
<dbReference type="Gene3D" id="4.10.240.10">
    <property type="entry name" value="Zn(2)-C6 fungal-type DNA-binding domain"/>
    <property type="match status" value="1"/>
</dbReference>
<dbReference type="SMART" id="SM00066">
    <property type="entry name" value="GAL4"/>
    <property type="match status" value="1"/>
</dbReference>
<dbReference type="GO" id="GO:0008270">
    <property type="term" value="F:zinc ion binding"/>
    <property type="evidence" value="ECO:0007669"/>
    <property type="project" value="InterPro"/>
</dbReference>
<evidence type="ECO:0000256" key="6">
    <source>
        <dbReference type="ARBA" id="ARBA00023242"/>
    </source>
</evidence>
<dbReference type="HOGENOM" id="CLU_015421_0_0_1"/>
<gene>
    <name evidence="9" type="ORF">M378DRAFT_6454</name>
</gene>
<evidence type="ECO:0000256" key="3">
    <source>
        <dbReference type="ARBA" id="ARBA00023015"/>
    </source>
</evidence>